<sequence length="806" mass="89717">MKKIISFLLMLLALTSCSDQLNENGSSTSSDIDGLEGGGITLTISLPDFSKEELTRAGDTGLRSLNVVAYDKDGKFLSNESVTDWGIVENGYKVKVPVVSNASMIHLVANAASLTDEQCQNGLDKAVVSGTISTENPLCWGRISVSALMGTNPSVTLLRQFGKVSVQGPTTNSSSEFIEKETFTVEGYKLYRAAGSGTIAPAEDNWNASTWEFTAPTLPSGVSYDNTSSDFATDDIAFYESETKADQAFLIIKGKYKDVTGYYKVAFYGTDTDGKTFIKLLRNHAYTVKISYVNTYGWETEEKAVADPYPENRMKVIVKDDNPLVTDMIACKDYHLGVSDQVSAAWNESTTATLVTTIKDGSWKVESKDADWIGKISISATIDIPDAAGPKSTPGKKYRLSILLTENRYSEETREGHVVVRSGDLTRTITITQKGNDFKRSDTRKVILLDKNNNNHISEDYFHDFIDNTKGIKPEDLQYGTVRNDGLHFTVVSNRYRYWIPKNESNETCTKGSEQRDRYTIKEITYNGKSYWQVDLVNNEDNNFNFWKGDFTISYTTSDGHPINIKYPVYHSGIFHEISDAHHQQPPVDPNGNGEDKLPTVSGRFYYGVIQVQGKNKTYIMLDRNLGASNNGNYSIETKALQANRNAIGGYFQIANEKSTQDLAGSLLNELIPHGFKIPENDDIQDIIDGGNLKVVNRYTESGEVYNSIEITTVKSVLPTIYLPTTGYAEGESLKNPTHVSLWTKTLLSGNQGFDTTSPEYGFWYRYFDIYGRIMTLSNLRFVSGSNGRNTGIYRAMPIRLVQVLQ</sequence>
<comment type="caution">
    <text evidence="2">The sequence shown here is derived from an EMBL/GenBank/DDBJ whole genome shotgun (WGS) entry which is preliminary data.</text>
</comment>
<dbReference type="PROSITE" id="PS51257">
    <property type="entry name" value="PROKAR_LIPOPROTEIN"/>
    <property type="match status" value="1"/>
</dbReference>
<proteinExistence type="predicted"/>
<dbReference type="EMBL" id="QRNB01000010">
    <property type="protein sequence ID" value="RHK11969.1"/>
    <property type="molecule type" value="Genomic_DNA"/>
</dbReference>
<accession>A0A415F7H7</accession>
<organism evidence="2 3">
    <name type="scientific">Segatella copri</name>
    <dbReference type="NCBI Taxonomy" id="165179"/>
    <lineage>
        <taxon>Bacteria</taxon>
        <taxon>Pseudomonadati</taxon>
        <taxon>Bacteroidota</taxon>
        <taxon>Bacteroidia</taxon>
        <taxon>Bacteroidales</taxon>
        <taxon>Prevotellaceae</taxon>
        <taxon>Segatella</taxon>
    </lineage>
</organism>
<evidence type="ECO:0000313" key="2">
    <source>
        <dbReference type="EMBL" id="RHK11969.1"/>
    </source>
</evidence>
<feature type="signal peptide" evidence="1">
    <location>
        <begin position="1"/>
        <end position="18"/>
    </location>
</feature>
<name>A0A415F7H7_9BACT</name>
<dbReference type="AlphaFoldDB" id="A0A415F7H7"/>
<evidence type="ECO:0000313" key="3">
    <source>
        <dbReference type="Proteomes" id="UP000286211"/>
    </source>
</evidence>
<gene>
    <name evidence="2" type="ORF">DW079_03075</name>
</gene>
<dbReference type="Proteomes" id="UP000286211">
    <property type="component" value="Unassembled WGS sequence"/>
</dbReference>
<protein>
    <submittedName>
        <fullName evidence="2">Uncharacterized protein</fullName>
    </submittedName>
</protein>
<reference evidence="2 3" key="1">
    <citation type="submission" date="2018-08" db="EMBL/GenBank/DDBJ databases">
        <title>A genome reference for cultivated species of the human gut microbiota.</title>
        <authorList>
            <person name="Zou Y."/>
            <person name="Xue W."/>
            <person name="Luo G."/>
        </authorList>
    </citation>
    <scope>NUCLEOTIDE SEQUENCE [LARGE SCALE GENOMIC DNA]</scope>
    <source>
        <strain evidence="2 3">AF46-2NS</strain>
    </source>
</reference>
<evidence type="ECO:0000256" key="1">
    <source>
        <dbReference type="SAM" id="SignalP"/>
    </source>
</evidence>
<keyword evidence="1" id="KW-0732">Signal</keyword>
<feature type="chain" id="PRO_5019521284" evidence="1">
    <location>
        <begin position="19"/>
        <end position="806"/>
    </location>
</feature>